<reference evidence="1 2" key="1">
    <citation type="submission" date="2020-08" db="EMBL/GenBank/DDBJ databases">
        <title>Genomic Encyclopedia of Type Strains, Phase IV (KMG-IV): sequencing the most valuable type-strain genomes for metagenomic binning, comparative biology and taxonomic classification.</title>
        <authorList>
            <person name="Goeker M."/>
        </authorList>
    </citation>
    <scope>NUCLEOTIDE SEQUENCE [LARGE SCALE GENOMIC DNA]</scope>
    <source>
        <strain evidence="1 2">DSM 100694</strain>
    </source>
</reference>
<evidence type="ECO:0000313" key="2">
    <source>
        <dbReference type="Proteomes" id="UP000585970"/>
    </source>
</evidence>
<dbReference type="AlphaFoldDB" id="A0A840E1X2"/>
<keyword evidence="2" id="KW-1185">Reference proteome</keyword>
<protein>
    <submittedName>
        <fullName evidence="1">Uncharacterized protein</fullName>
    </submittedName>
</protein>
<sequence>MTQNNKNILENNTPLNDNYPSPYIAEQILHLQITPYKTLKTTTKKPD</sequence>
<proteinExistence type="predicted"/>
<comment type="caution">
    <text evidence="1">The sequence shown here is derived from an EMBL/GenBank/DDBJ whole genome shotgun (WGS) entry which is preliminary data.</text>
</comment>
<evidence type="ECO:0000313" key="1">
    <source>
        <dbReference type="EMBL" id="MBB4076977.1"/>
    </source>
</evidence>
<gene>
    <name evidence="1" type="ORF">GGR08_001292</name>
</gene>
<organism evidence="1 2">
    <name type="scientific">Bartonella fuyuanensis</name>
    <dbReference type="NCBI Taxonomy" id="1460968"/>
    <lineage>
        <taxon>Bacteria</taxon>
        <taxon>Pseudomonadati</taxon>
        <taxon>Pseudomonadota</taxon>
        <taxon>Alphaproteobacteria</taxon>
        <taxon>Hyphomicrobiales</taxon>
        <taxon>Bartonellaceae</taxon>
        <taxon>Bartonella</taxon>
    </lineage>
</organism>
<accession>A0A840E1X2</accession>
<dbReference type="EMBL" id="JACIFE010000016">
    <property type="protein sequence ID" value="MBB4076977.1"/>
    <property type="molecule type" value="Genomic_DNA"/>
</dbReference>
<dbReference type="Proteomes" id="UP000585970">
    <property type="component" value="Unassembled WGS sequence"/>
</dbReference>
<name>A0A840E1X2_9HYPH</name>